<name>A0A371GZ11_MUCPR</name>
<keyword evidence="2" id="KW-1185">Reference proteome</keyword>
<sequence>MDILGPFPMAKGQVKLLLVDINYFTKWIEVEPLATITTQKVQRFVWQNIICRYGILNSMGDLGRTPLGKWPSRSRQQSHPRPSNYLASYRLTIALHNRLTFGTDAMILIEIGGTLIEEELLRPYEKHVLPTNKPQPSGIS</sequence>
<evidence type="ECO:0000313" key="2">
    <source>
        <dbReference type="Proteomes" id="UP000257109"/>
    </source>
</evidence>
<gene>
    <name evidence="1" type="ORF">CR513_21729</name>
</gene>
<dbReference type="EMBL" id="QJKJ01004059">
    <property type="protein sequence ID" value="RDX95703.1"/>
    <property type="molecule type" value="Genomic_DNA"/>
</dbReference>
<dbReference type="GO" id="GO:0003676">
    <property type="term" value="F:nucleic acid binding"/>
    <property type="evidence" value="ECO:0007669"/>
    <property type="project" value="InterPro"/>
</dbReference>
<dbReference type="InterPro" id="IPR036397">
    <property type="entry name" value="RNaseH_sf"/>
</dbReference>
<accession>A0A371GZ11</accession>
<dbReference type="AlphaFoldDB" id="A0A371GZ11"/>
<dbReference type="OrthoDB" id="1433117at2759"/>
<organism evidence="1 2">
    <name type="scientific">Mucuna pruriens</name>
    <name type="common">Velvet bean</name>
    <name type="synonym">Dolichos pruriens</name>
    <dbReference type="NCBI Taxonomy" id="157652"/>
    <lineage>
        <taxon>Eukaryota</taxon>
        <taxon>Viridiplantae</taxon>
        <taxon>Streptophyta</taxon>
        <taxon>Embryophyta</taxon>
        <taxon>Tracheophyta</taxon>
        <taxon>Spermatophyta</taxon>
        <taxon>Magnoliopsida</taxon>
        <taxon>eudicotyledons</taxon>
        <taxon>Gunneridae</taxon>
        <taxon>Pentapetalae</taxon>
        <taxon>rosids</taxon>
        <taxon>fabids</taxon>
        <taxon>Fabales</taxon>
        <taxon>Fabaceae</taxon>
        <taxon>Papilionoideae</taxon>
        <taxon>50 kb inversion clade</taxon>
        <taxon>NPAAA clade</taxon>
        <taxon>indigoferoid/millettioid clade</taxon>
        <taxon>Phaseoleae</taxon>
        <taxon>Mucuna</taxon>
    </lineage>
</organism>
<evidence type="ECO:0000313" key="1">
    <source>
        <dbReference type="EMBL" id="RDX95703.1"/>
    </source>
</evidence>
<protein>
    <submittedName>
        <fullName evidence="1">Uncharacterized protein</fullName>
    </submittedName>
</protein>
<dbReference type="InterPro" id="IPR012337">
    <property type="entry name" value="RNaseH-like_sf"/>
</dbReference>
<dbReference type="SUPFAM" id="SSF53098">
    <property type="entry name" value="Ribonuclease H-like"/>
    <property type="match status" value="1"/>
</dbReference>
<dbReference type="Gene3D" id="3.30.420.10">
    <property type="entry name" value="Ribonuclease H-like superfamily/Ribonuclease H"/>
    <property type="match status" value="1"/>
</dbReference>
<comment type="caution">
    <text evidence="1">The sequence shown here is derived from an EMBL/GenBank/DDBJ whole genome shotgun (WGS) entry which is preliminary data.</text>
</comment>
<proteinExistence type="predicted"/>
<reference evidence="1" key="1">
    <citation type="submission" date="2018-05" db="EMBL/GenBank/DDBJ databases">
        <title>Draft genome of Mucuna pruriens seed.</title>
        <authorList>
            <person name="Nnadi N.E."/>
            <person name="Vos R."/>
            <person name="Hasami M.H."/>
            <person name="Devisetty U.K."/>
            <person name="Aguiy J.C."/>
        </authorList>
    </citation>
    <scope>NUCLEOTIDE SEQUENCE [LARGE SCALE GENOMIC DNA]</scope>
    <source>
        <strain evidence="1">JCA_2017</strain>
    </source>
</reference>
<dbReference type="Proteomes" id="UP000257109">
    <property type="component" value="Unassembled WGS sequence"/>
</dbReference>
<feature type="non-terminal residue" evidence="1">
    <location>
        <position position="1"/>
    </location>
</feature>